<dbReference type="PANTHER" id="PTHR10622">
    <property type="entry name" value="HET DOMAIN-CONTAINING PROTEIN"/>
    <property type="match status" value="1"/>
</dbReference>
<dbReference type="EMBL" id="JAWDJX010000001">
    <property type="protein sequence ID" value="KAK3059031.1"/>
    <property type="molecule type" value="Genomic_DNA"/>
</dbReference>
<evidence type="ECO:0000313" key="3">
    <source>
        <dbReference type="EMBL" id="KAK3059031.1"/>
    </source>
</evidence>
<gene>
    <name evidence="3" type="ORF">LTR09_000597</name>
</gene>
<dbReference type="AlphaFoldDB" id="A0AAJ0GJX4"/>
<evidence type="ECO:0008006" key="5">
    <source>
        <dbReference type="Google" id="ProtNLM"/>
    </source>
</evidence>
<name>A0AAJ0GJX4_9PEZI</name>
<dbReference type="Pfam" id="PF06985">
    <property type="entry name" value="HET"/>
    <property type="match status" value="1"/>
</dbReference>
<accession>A0AAJ0GJX4</accession>
<dbReference type="Proteomes" id="UP001271007">
    <property type="component" value="Unassembled WGS sequence"/>
</dbReference>
<dbReference type="PANTHER" id="PTHR10622:SF10">
    <property type="entry name" value="HET DOMAIN-CONTAINING PROTEIN"/>
    <property type="match status" value="1"/>
</dbReference>
<organism evidence="3 4">
    <name type="scientific">Extremus antarcticus</name>
    <dbReference type="NCBI Taxonomy" id="702011"/>
    <lineage>
        <taxon>Eukaryota</taxon>
        <taxon>Fungi</taxon>
        <taxon>Dikarya</taxon>
        <taxon>Ascomycota</taxon>
        <taxon>Pezizomycotina</taxon>
        <taxon>Dothideomycetes</taxon>
        <taxon>Dothideomycetidae</taxon>
        <taxon>Mycosphaerellales</taxon>
        <taxon>Extremaceae</taxon>
        <taxon>Extremus</taxon>
    </lineage>
</organism>
<evidence type="ECO:0000259" key="2">
    <source>
        <dbReference type="Pfam" id="PF26640"/>
    </source>
</evidence>
<protein>
    <recommendedName>
        <fullName evidence="5">Heterokaryon incompatibility domain-containing protein</fullName>
    </recommendedName>
</protein>
<evidence type="ECO:0000259" key="1">
    <source>
        <dbReference type="Pfam" id="PF06985"/>
    </source>
</evidence>
<sequence length="614" mass="69768">MWLLDVETRKLQYFNSERNVSGGYAILSHTWGDNELTFDHIDLEDAANGPGYKKIDLTCRQALKDGYRYAWIDTICIDKRSSAELSEAINSMFRWYNAAKVCYVYLQDVEDDTSRSSEDGTEMSVETMQQFRSSRWFTRAWTLQELIAPLRVLFYDRGWSLLGDKYLFRTIISDITNIDRLVLRDSRRLKHMSVAKRMSWAAKRSASREEDEAYALLGLFDVAMPMLYGEGGQKAFRRLQEEIIRTSGDHSILAWIPWDDSSRTEESDSVRATFRPELLSISPYGFRDAQNIVSWDSPRPETFELSYHGLRISLLTYEHAATGSCEVALNCRYEDEQWSHIVIPIQRRPFIGGLESSALSRHSTNDPTYDRVQRGPRDGNRFKSISIQQLSRYAKANITLTKELYYSSVSQSFVHVAVGDASCTIVGSHPPEAWDRSNSILSLRSPSQHLADEEPMRAAVIVSNPKALTATTGDLAVVISIGTYGRPNGSPVADRPCPHVLVLPASQFSRSKQLRSSWKVAIPPGQPRGVPLWDQREPALTVSSKYISASGEMLWSLLINPPPHKARDMNPRSTSSAQEFNIGPQERLRFDTTERAREVAPHKEFASRLFDWRG</sequence>
<dbReference type="InterPro" id="IPR010730">
    <property type="entry name" value="HET"/>
</dbReference>
<dbReference type="Pfam" id="PF26640">
    <property type="entry name" value="DUF8212"/>
    <property type="match status" value="1"/>
</dbReference>
<evidence type="ECO:0000313" key="4">
    <source>
        <dbReference type="Proteomes" id="UP001271007"/>
    </source>
</evidence>
<comment type="caution">
    <text evidence="3">The sequence shown here is derived from an EMBL/GenBank/DDBJ whole genome shotgun (WGS) entry which is preliminary data.</text>
</comment>
<feature type="domain" description="Heterokaryon incompatibility" evidence="1">
    <location>
        <begin position="24"/>
        <end position="145"/>
    </location>
</feature>
<dbReference type="InterPro" id="IPR058525">
    <property type="entry name" value="DUF8212"/>
</dbReference>
<reference evidence="3" key="1">
    <citation type="submission" date="2023-04" db="EMBL/GenBank/DDBJ databases">
        <title>Black Yeasts Isolated from many extreme environments.</title>
        <authorList>
            <person name="Coleine C."/>
            <person name="Stajich J.E."/>
            <person name="Selbmann L."/>
        </authorList>
    </citation>
    <scope>NUCLEOTIDE SEQUENCE</scope>
    <source>
        <strain evidence="3">CCFEE 5312</strain>
    </source>
</reference>
<feature type="domain" description="DUF8212" evidence="2">
    <location>
        <begin position="234"/>
        <end position="269"/>
    </location>
</feature>
<proteinExistence type="predicted"/>
<keyword evidence="4" id="KW-1185">Reference proteome</keyword>